<feature type="signal peptide" evidence="2">
    <location>
        <begin position="1"/>
        <end position="25"/>
    </location>
</feature>
<evidence type="ECO:0000256" key="2">
    <source>
        <dbReference type="SAM" id="SignalP"/>
    </source>
</evidence>
<proteinExistence type="predicted"/>
<organism evidence="3 4">
    <name type="scientific">Spirosoma fluviale</name>
    <dbReference type="NCBI Taxonomy" id="1597977"/>
    <lineage>
        <taxon>Bacteria</taxon>
        <taxon>Pseudomonadati</taxon>
        <taxon>Bacteroidota</taxon>
        <taxon>Cytophagia</taxon>
        <taxon>Cytophagales</taxon>
        <taxon>Cytophagaceae</taxon>
        <taxon>Spirosoma</taxon>
    </lineage>
</organism>
<dbReference type="EMBL" id="OCNH01000001">
    <property type="protein sequence ID" value="SOD77995.1"/>
    <property type="molecule type" value="Genomic_DNA"/>
</dbReference>
<name>A0A286F453_9BACT</name>
<evidence type="ECO:0000313" key="3">
    <source>
        <dbReference type="EMBL" id="SOD77995.1"/>
    </source>
</evidence>
<gene>
    <name evidence="3" type="ORF">SAMN06269250_0238</name>
</gene>
<protein>
    <submittedName>
        <fullName evidence="3">Collagen triple helix repeat-containing protein</fullName>
    </submittedName>
</protein>
<keyword evidence="3" id="KW-0176">Collagen</keyword>
<keyword evidence="2" id="KW-0732">Signal</keyword>
<sequence>MSFNTTFSKFINTLFLSLTIVVFLAACKGEVGPKGDTGATGSAGAAGATGPTGTTGATGATGPQGATGAVGPTGPSSITQVTYASSFSLAAANANFNLNLPGYITKAVIDKSLVVVYLQSPSLGPQVYQIPGNMGGVNGDVFGYVIYASYPTVQTINVYRTASSGVSLTQISLARVLIIPAATVVNGRKAAVDFNNYEAVKEFYNLTD</sequence>
<feature type="region of interest" description="Disordered" evidence="1">
    <location>
        <begin position="38"/>
        <end position="71"/>
    </location>
</feature>
<accession>A0A286F453</accession>
<dbReference type="RefSeq" id="WP_097123993.1">
    <property type="nucleotide sequence ID" value="NZ_OCNH01000001.1"/>
</dbReference>
<evidence type="ECO:0000313" key="4">
    <source>
        <dbReference type="Proteomes" id="UP000219452"/>
    </source>
</evidence>
<evidence type="ECO:0000256" key="1">
    <source>
        <dbReference type="SAM" id="MobiDB-lite"/>
    </source>
</evidence>
<dbReference type="Proteomes" id="UP000219452">
    <property type="component" value="Unassembled WGS sequence"/>
</dbReference>
<dbReference type="AlphaFoldDB" id="A0A286F453"/>
<keyword evidence="4" id="KW-1185">Reference proteome</keyword>
<dbReference type="Pfam" id="PF01391">
    <property type="entry name" value="Collagen"/>
    <property type="match status" value="1"/>
</dbReference>
<dbReference type="OrthoDB" id="956932at2"/>
<dbReference type="InterPro" id="IPR008160">
    <property type="entry name" value="Collagen"/>
</dbReference>
<reference evidence="4" key="1">
    <citation type="submission" date="2017-09" db="EMBL/GenBank/DDBJ databases">
        <authorList>
            <person name="Varghese N."/>
            <person name="Submissions S."/>
        </authorList>
    </citation>
    <scope>NUCLEOTIDE SEQUENCE [LARGE SCALE GENOMIC DNA]</scope>
    <source>
        <strain evidence="4">DSM 29961</strain>
    </source>
</reference>
<feature type="chain" id="PRO_5013352627" evidence="2">
    <location>
        <begin position="26"/>
        <end position="208"/>
    </location>
</feature>